<dbReference type="EMBL" id="MZ420154">
    <property type="protein sequence ID" value="QYA18628.1"/>
    <property type="molecule type" value="Genomic_DNA"/>
</dbReference>
<name>A0A8F8KL10_9VIRU</name>
<evidence type="ECO:0000313" key="1">
    <source>
        <dbReference type="EMBL" id="QYA18628.1"/>
    </source>
</evidence>
<proteinExistence type="predicted"/>
<gene>
    <name evidence="1" type="ORF">KOM_12_360</name>
</gene>
<accession>A0A8F8KL10</accession>
<sequence>MATRYDFGAKPPSIVRFTDSGANLNLTTCVDRGILFRAGTSIQGTSNATINSDGSITLGSATINGSDITITNLYVDNLASKTPGNPITVNGVPLDVGGSVDFFTITPDSGASSFTIRSFASVTTTNATPTTLLNMDTAFPSQGTYVLYLDVIGIDQASEDSCVFKVIAKFDRTSSNVKRITIPTLTNINDASLSTASIDITTTSLSVTGKAATTIKWTASGQISVQKH</sequence>
<reference evidence="1" key="1">
    <citation type="submission" date="2021-06" db="EMBL/GenBank/DDBJ databases">
        <authorList>
            <person name="Rolland C."/>
        </authorList>
    </citation>
    <scope>NUCLEOTIDE SEQUENCE</scope>
    <source>
        <strain evidence="1">347.936635</strain>
    </source>
</reference>
<organism evidence="1">
    <name type="scientific">Clandestinovirus</name>
    <dbReference type="NCBI Taxonomy" id="2831644"/>
    <lineage>
        <taxon>Viruses</taxon>
    </lineage>
</organism>
<protein>
    <submittedName>
        <fullName evidence="1">Uncharacterized protein</fullName>
    </submittedName>
</protein>